<protein>
    <submittedName>
        <fullName evidence="3">Putative RNA helicase</fullName>
        <ecNumber evidence="3">3.6.4.13</ecNumber>
    </submittedName>
</protein>
<dbReference type="Pfam" id="PF26142">
    <property type="entry name" value="DD_DDX21-DDX50"/>
    <property type="match status" value="1"/>
</dbReference>
<dbReference type="GO" id="GO:0016787">
    <property type="term" value="F:hydrolase activity"/>
    <property type="evidence" value="ECO:0007669"/>
    <property type="project" value="UniProtKB-KW"/>
</dbReference>
<organism evidence="3">
    <name type="scientific">Medicago truncatula</name>
    <name type="common">Barrel medic</name>
    <name type="synonym">Medicago tribuloides</name>
    <dbReference type="NCBI Taxonomy" id="3880"/>
    <lineage>
        <taxon>Eukaryota</taxon>
        <taxon>Viridiplantae</taxon>
        <taxon>Streptophyta</taxon>
        <taxon>Embryophyta</taxon>
        <taxon>Tracheophyta</taxon>
        <taxon>Spermatophyta</taxon>
        <taxon>Magnoliopsida</taxon>
        <taxon>eudicotyledons</taxon>
        <taxon>Gunneridae</taxon>
        <taxon>Pentapetalae</taxon>
        <taxon>rosids</taxon>
        <taxon>fabids</taxon>
        <taxon>Fabales</taxon>
        <taxon>Fabaceae</taxon>
        <taxon>Papilionoideae</taxon>
        <taxon>50 kb inversion clade</taxon>
        <taxon>NPAAA clade</taxon>
        <taxon>Hologalegina</taxon>
        <taxon>IRL clade</taxon>
        <taxon>Trifolieae</taxon>
        <taxon>Medicago</taxon>
    </lineage>
</organism>
<keyword evidence="3" id="KW-0347">Helicase</keyword>
<dbReference type="Proteomes" id="UP000265566">
    <property type="component" value="Chromosome 1"/>
</dbReference>
<keyword evidence="3" id="KW-0378">Hydrolase</keyword>
<evidence type="ECO:0000313" key="3">
    <source>
        <dbReference type="EMBL" id="RHN81934.1"/>
    </source>
</evidence>
<keyword evidence="1" id="KW-0472">Membrane</keyword>
<dbReference type="GO" id="GO:0003724">
    <property type="term" value="F:RNA helicase activity"/>
    <property type="evidence" value="ECO:0007669"/>
    <property type="project" value="UniProtKB-EC"/>
</dbReference>
<evidence type="ECO:0000256" key="1">
    <source>
        <dbReference type="SAM" id="Phobius"/>
    </source>
</evidence>
<keyword evidence="3" id="KW-0067">ATP-binding</keyword>
<dbReference type="EC" id="3.6.4.13" evidence="3"/>
<feature type="domain" description="DDX21/DDX50 dimerisation" evidence="2">
    <location>
        <begin position="30"/>
        <end position="60"/>
    </location>
</feature>
<keyword evidence="3" id="KW-0547">Nucleotide-binding</keyword>
<gene>
    <name evidence="3" type="ORF">MtrunA17_Chr1g0204411</name>
</gene>
<name>A0A396JX97_MEDTR</name>
<dbReference type="EMBL" id="PSQE01000001">
    <property type="protein sequence ID" value="RHN81934.1"/>
    <property type="molecule type" value="Genomic_DNA"/>
</dbReference>
<dbReference type="InterPro" id="IPR059027">
    <property type="entry name" value="DD_DDX21-DDX50"/>
</dbReference>
<proteinExistence type="predicted"/>
<keyword evidence="1" id="KW-0812">Transmembrane</keyword>
<dbReference type="Gramene" id="rna6032">
    <property type="protein sequence ID" value="RHN81934.1"/>
    <property type="gene ID" value="gene6032"/>
</dbReference>
<sequence>MIMQVSDRYVFICLFCLMLYFALKICHKCSVIPAFKSAAEELLNNSGLSVVDLFAKALAKVVVSQFSSSFSPLFSLQLFKKKNTISFMFFFFFLIFFYERFIM</sequence>
<dbReference type="AlphaFoldDB" id="A0A396JX97"/>
<comment type="caution">
    <text evidence="3">The sequence shown here is derived from an EMBL/GenBank/DDBJ whole genome shotgun (WGS) entry which is preliminary data.</text>
</comment>
<accession>A0A396JX97</accession>
<reference evidence="3" key="1">
    <citation type="journal article" date="2018" name="Nat. Plants">
        <title>Whole-genome landscape of Medicago truncatula symbiotic genes.</title>
        <authorList>
            <person name="Pecrix Y."/>
            <person name="Gamas P."/>
            <person name="Carrere S."/>
        </authorList>
    </citation>
    <scope>NUCLEOTIDE SEQUENCE</scope>
    <source>
        <tissue evidence="3">Leaves</tissue>
    </source>
</reference>
<keyword evidence="1" id="KW-1133">Transmembrane helix</keyword>
<feature type="transmembrane region" description="Helical" evidence="1">
    <location>
        <begin position="84"/>
        <end position="102"/>
    </location>
</feature>
<evidence type="ECO:0000259" key="2">
    <source>
        <dbReference type="Pfam" id="PF26142"/>
    </source>
</evidence>